<accession>A0A395WE80</accession>
<dbReference type="InterPro" id="IPR051257">
    <property type="entry name" value="Diverse_CBS-Domain"/>
</dbReference>
<sequence length="140" mass="16404">MQENVFFFLKAKNSVKYLYDNISVEDGLALMRKHKYTAMPIINKEGVYVGTITEGDFLWYLLDHPSIHKEDLEQMEIRELIRGDFTPPVQIDVPVDQLFAQSLKQNFVPVVDDRQIFIGIVTRQSIIQYLMNNADKYMQQ</sequence>
<evidence type="ECO:0000313" key="7">
    <source>
        <dbReference type="Proteomes" id="UP000284651"/>
    </source>
</evidence>
<dbReference type="RefSeq" id="WP_003865459.1">
    <property type="nucleotide sequence ID" value="NZ_CABLCL010000092.1"/>
</dbReference>
<dbReference type="Proteomes" id="UP000265489">
    <property type="component" value="Unassembled WGS sequence"/>
</dbReference>
<organism evidence="4 6">
    <name type="scientific">Holdemanella biformis</name>
    <dbReference type="NCBI Taxonomy" id="1735"/>
    <lineage>
        <taxon>Bacteria</taxon>
        <taxon>Bacillati</taxon>
        <taxon>Bacillota</taxon>
        <taxon>Erysipelotrichia</taxon>
        <taxon>Erysipelotrichales</taxon>
        <taxon>Erysipelotrichaceae</taxon>
        <taxon>Holdemanella</taxon>
    </lineage>
</organism>
<dbReference type="EMBL" id="QSAT01000036">
    <property type="protein sequence ID" value="RGW73037.1"/>
    <property type="molecule type" value="Genomic_DNA"/>
</dbReference>
<dbReference type="PROSITE" id="PS51371">
    <property type="entry name" value="CBS"/>
    <property type="match status" value="1"/>
</dbReference>
<dbReference type="AlphaFoldDB" id="A0A395WE80"/>
<evidence type="ECO:0000313" key="4">
    <source>
        <dbReference type="EMBL" id="RGU93306.1"/>
    </source>
</evidence>
<dbReference type="InterPro" id="IPR000644">
    <property type="entry name" value="CBS_dom"/>
</dbReference>
<feature type="domain" description="CBS" evidence="3">
    <location>
        <begin position="11"/>
        <end position="70"/>
    </location>
</feature>
<dbReference type="SUPFAM" id="SSF54631">
    <property type="entry name" value="CBS-domain pair"/>
    <property type="match status" value="1"/>
</dbReference>
<dbReference type="SMART" id="SM00116">
    <property type="entry name" value="CBS"/>
    <property type="match status" value="2"/>
</dbReference>
<evidence type="ECO:0000256" key="1">
    <source>
        <dbReference type="ARBA" id="ARBA00023122"/>
    </source>
</evidence>
<dbReference type="GeneID" id="66579104"/>
<dbReference type="EMBL" id="QRYQ01000003">
    <property type="protein sequence ID" value="RGU93306.1"/>
    <property type="molecule type" value="Genomic_DNA"/>
</dbReference>
<proteinExistence type="predicted"/>
<dbReference type="CDD" id="cd09834">
    <property type="entry name" value="CBS_pair_bac"/>
    <property type="match status" value="1"/>
</dbReference>
<dbReference type="PANTHER" id="PTHR43080">
    <property type="entry name" value="CBS DOMAIN-CONTAINING PROTEIN CBSX3, MITOCHONDRIAL"/>
    <property type="match status" value="1"/>
</dbReference>
<dbReference type="InterPro" id="IPR046342">
    <property type="entry name" value="CBS_dom_sf"/>
</dbReference>
<evidence type="ECO:0000259" key="3">
    <source>
        <dbReference type="PROSITE" id="PS51371"/>
    </source>
</evidence>
<dbReference type="PANTHER" id="PTHR43080:SF26">
    <property type="entry name" value="REGULATORY PROTEIN"/>
    <property type="match status" value="1"/>
</dbReference>
<reference evidence="6 7" key="1">
    <citation type="submission" date="2018-08" db="EMBL/GenBank/DDBJ databases">
        <title>A genome reference for cultivated species of the human gut microbiota.</title>
        <authorList>
            <person name="Zou Y."/>
            <person name="Xue W."/>
            <person name="Luo G."/>
        </authorList>
    </citation>
    <scope>NUCLEOTIDE SEQUENCE [LARGE SCALE GENOMIC DNA]</scope>
    <source>
        <strain evidence="5 7">AF10-31</strain>
        <strain evidence="4 6">AF15-20</strain>
    </source>
</reference>
<dbReference type="Gene3D" id="3.10.580.10">
    <property type="entry name" value="CBS-domain"/>
    <property type="match status" value="1"/>
</dbReference>
<dbReference type="Pfam" id="PF00571">
    <property type="entry name" value="CBS"/>
    <property type="match status" value="2"/>
</dbReference>
<dbReference type="Proteomes" id="UP000284651">
    <property type="component" value="Unassembled WGS sequence"/>
</dbReference>
<evidence type="ECO:0000313" key="6">
    <source>
        <dbReference type="Proteomes" id="UP000265489"/>
    </source>
</evidence>
<gene>
    <name evidence="5" type="ORF">DWV56_09965</name>
    <name evidence="4" type="ORF">DWW32_02985</name>
</gene>
<keyword evidence="1 2" id="KW-0129">CBS domain</keyword>
<protein>
    <submittedName>
        <fullName evidence="4">CBS domain-containing protein</fullName>
    </submittedName>
</protein>
<name>A0A395WE80_9FIRM</name>
<evidence type="ECO:0000256" key="2">
    <source>
        <dbReference type="PROSITE-ProRule" id="PRU00703"/>
    </source>
</evidence>
<comment type="caution">
    <text evidence="4">The sequence shown here is derived from an EMBL/GenBank/DDBJ whole genome shotgun (WGS) entry which is preliminary data.</text>
</comment>
<evidence type="ECO:0000313" key="5">
    <source>
        <dbReference type="EMBL" id="RGW73037.1"/>
    </source>
</evidence>